<dbReference type="EMBL" id="KN834784">
    <property type="protein sequence ID" value="KIK58664.1"/>
    <property type="molecule type" value="Genomic_DNA"/>
</dbReference>
<evidence type="ECO:0008006" key="4">
    <source>
        <dbReference type="Google" id="ProtNLM"/>
    </source>
</evidence>
<dbReference type="HOGENOM" id="CLU_2722503_0_0_1"/>
<protein>
    <recommendedName>
        <fullName evidence="4">Secreted protein</fullName>
    </recommendedName>
</protein>
<dbReference type="Proteomes" id="UP000053593">
    <property type="component" value="Unassembled WGS sequence"/>
</dbReference>
<accession>A0A0D0C854</accession>
<keyword evidence="3" id="KW-1185">Reference proteome</keyword>
<dbReference type="AlphaFoldDB" id="A0A0D0C854"/>
<feature type="chain" id="PRO_5013379974" description="Secreted protein" evidence="1">
    <location>
        <begin position="16"/>
        <end position="72"/>
    </location>
</feature>
<organism evidence="2 3">
    <name type="scientific">Collybiopsis luxurians FD-317 M1</name>
    <dbReference type="NCBI Taxonomy" id="944289"/>
    <lineage>
        <taxon>Eukaryota</taxon>
        <taxon>Fungi</taxon>
        <taxon>Dikarya</taxon>
        <taxon>Basidiomycota</taxon>
        <taxon>Agaricomycotina</taxon>
        <taxon>Agaricomycetes</taxon>
        <taxon>Agaricomycetidae</taxon>
        <taxon>Agaricales</taxon>
        <taxon>Marasmiineae</taxon>
        <taxon>Omphalotaceae</taxon>
        <taxon>Collybiopsis</taxon>
        <taxon>Collybiopsis luxurians</taxon>
    </lineage>
</organism>
<evidence type="ECO:0000256" key="1">
    <source>
        <dbReference type="SAM" id="SignalP"/>
    </source>
</evidence>
<reference evidence="2 3" key="1">
    <citation type="submission" date="2014-04" db="EMBL/GenBank/DDBJ databases">
        <title>Evolutionary Origins and Diversification of the Mycorrhizal Mutualists.</title>
        <authorList>
            <consortium name="DOE Joint Genome Institute"/>
            <consortium name="Mycorrhizal Genomics Consortium"/>
            <person name="Kohler A."/>
            <person name="Kuo A."/>
            <person name="Nagy L.G."/>
            <person name="Floudas D."/>
            <person name="Copeland A."/>
            <person name="Barry K.W."/>
            <person name="Cichocki N."/>
            <person name="Veneault-Fourrey C."/>
            <person name="LaButti K."/>
            <person name="Lindquist E.A."/>
            <person name="Lipzen A."/>
            <person name="Lundell T."/>
            <person name="Morin E."/>
            <person name="Murat C."/>
            <person name="Riley R."/>
            <person name="Ohm R."/>
            <person name="Sun H."/>
            <person name="Tunlid A."/>
            <person name="Henrissat B."/>
            <person name="Grigoriev I.V."/>
            <person name="Hibbett D.S."/>
            <person name="Martin F."/>
        </authorList>
    </citation>
    <scope>NUCLEOTIDE SEQUENCE [LARGE SCALE GENOMIC DNA]</scope>
    <source>
        <strain evidence="2 3">FD-317 M1</strain>
    </source>
</reference>
<feature type="signal peptide" evidence="1">
    <location>
        <begin position="1"/>
        <end position="15"/>
    </location>
</feature>
<evidence type="ECO:0000313" key="3">
    <source>
        <dbReference type="Proteomes" id="UP000053593"/>
    </source>
</evidence>
<gene>
    <name evidence="2" type="ORF">GYMLUDRAFT_45250</name>
</gene>
<proteinExistence type="predicted"/>
<sequence length="72" mass="7806">MQSALLCLSRSILIACSFLSRPPFIPRAPAAILVRSFASSCSRRYMQATSPIQLYSQTSLGEACRTPPSDSP</sequence>
<name>A0A0D0C854_9AGAR</name>
<evidence type="ECO:0000313" key="2">
    <source>
        <dbReference type="EMBL" id="KIK58664.1"/>
    </source>
</evidence>
<keyword evidence="1" id="KW-0732">Signal</keyword>